<proteinExistence type="predicted"/>
<gene>
    <name evidence="1" type="ORF">V1286_002734</name>
</gene>
<organism evidence="1 2">
    <name type="scientific">Bradyrhizobium algeriense</name>
    <dbReference type="NCBI Taxonomy" id="634784"/>
    <lineage>
        <taxon>Bacteria</taxon>
        <taxon>Pseudomonadati</taxon>
        <taxon>Pseudomonadota</taxon>
        <taxon>Alphaproteobacteria</taxon>
        <taxon>Hyphomicrobiales</taxon>
        <taxon>Nitrobacteraceae</taxon>
        <taxon>Bradyrhizobium</taxon>
    </lineage>
</organism>
<evidence type="ECO:0008006" key="3">
    <source>
        <dbReference type="Google" id="ProtNLM"/>
    </source>
</evidence>
<protein>
    <recommendedName>
        <fullName evidence="3">Transposase</fullName>
    </recommendedName>
</protein>
<evidence type="ECO:0000313" key="1">
    <source>
        <dbReference type="EMBL" id="MEH2555205.1"/>
    </source>
</evidence>
<name>A0ABU8B9J1_9BRAD</name>
<accession>A0ABU8B9J1</accession>
<evidence type="ECO:0000313" key="2">
    <source>
        <dbReference type="Proteomes" id="UP001364224"/>
    </source>
</evidence>
<comment type="caution">
    <text evidence="1">The sequence shown here is derived from an EMBL/GenBank/DDBJ whole genome shotgun (WGS) entry which is preliminary data.</text>
</comment>
<sequence>MQRVQAARNDYGRFVTAFQTLKSKPSAQEPARAINKPFDRSRTKALFWPWRFRDTFRAEKTRQNKILERDDVSSNRHPTPSLWLEHDLRANAFRVCREGKPVSTFPDHALSGGSVSIRTLYPNNVGCWRPARSWASTAATAVMLSTPRAVTPGVRICAGRAGPIRIGPTGSASASVLIIW</sequence>
<keyword evidence="2" id="KW-1185">Reference proteome</keyword>
<dbReference type="Proteomes" id="UP001364224">
    <property type="component" value="Unassembled WGS sequence"/>
</dbReference>
<reference evidence="1 2" key="1">
    <citation type="submission" date="2024-02" db="EMBL/GenBank/DDBJ databases">
        <title>Adaptive strategies in a cosmopolitan and abundant soil bacterium.</title>
        <authorList>
            <person name="Carini P."/>
        </authorList>
    </citation>
    <scope>NUCLEOTIDE SEQUENCE [LARGE SCALE GENOMIC DNA]</scope>
    <source>
        <strain evidence="1 2">AZCC 1608</strain>
    </source>
</reference>
<dbReference type="EMBL" id="JAZHRV010000001">
    <property type="protein sequence ID" value="MEH2555205.1"/>
    <property type="molecule type" value="Genomic_DNA"/>
</dbReference>